<dbReference type="EMBL" id="JBHHMI010000009">
    <property type="protein sequence ID" value="MFB5267667.1"/>
    <property type="molecule type" value="Genomic_DNA"/>
</dbReference>
<keyword evidence="2" id="KW-0472">Membrane</keyword>
<dbReference type="RefSeq" id="WP_375355661.1">
    <property type="nucleotide sequence ID" value="NZ_JBHHMI010000009.1"/>
</dbReference>
<keyword evidence="2" id="KW-1133">Transmembrane helix</keyword>
<comment type="caution">
    <text evidence="3">The sequence shown here is derived from an EMBL/GenBank/DDBJ whole genome shotgun (WGS) entry which is preliminary data.</text>
</comment>
<evidence type="ECO:0000256" key="2">
    <source>
        <dbReference type="SAM" id="Phobius"/>
    </source>
</evidence>
<proteinExistence type="predicted"/>
<keyword evidence="2" id="KW-0812">Transmembrane</keyword>
<name>A0ABV5ATX7_9BACL</name>
<evidence type="ECO:0000256" key="1">
    <source>
        <dbReference type="SAM" id="MobiDB-lite"/>
    </source>
</evidence>
<evidence type="ECO:0008006" key="5">
    <source>
        <dbReference type="Google" id="ProtNLM"/>
    </source>
</evidence>
<feature type="transmembrane region" description="Helical" evidence="2">
    <location>
        <begin position="76"/>
        <end position="102"/>
    </location>
</feature>
<evidence type="ECO:0000313" key="3">
    <source>
        <dbReference type="EMBL" id="MFB5267667.1"/>
    </source>
</evidence>
<accession>A0ABV5ATX7</accession>
<feature type="transmembrane region" description="Helical" evidence="2">
    <location>
        <begin position="6"/>
        <end position="25"/>
    </location>
</feature>
<feature type="transmembrane region" description="Helical" evidence="2">
    <location>
        <begin position="37"/>
        <end position="56"/>
    </location>
</feature>
<dbReference type="Proteomes" id="UP001580346">
    <property type="component" value="Unassembled WGS sequence"/>
</dbReference>
<protein>
    <recommendedName>
        <fullName evidence="5">DUF502 domain-containing protein</fullName>
    </recommendedName>
</protein>
<gene>
    <name evidence="3" type="ORF">ACE41H_12870</name>
</gene>
<sequence length="236" mass="26316">MESLLSTIVFILPGFMLYLWIQLIGVNPVAKHTTAEFAAIAALAWIPVIITTVWIMSFFKEAIWTLDGLLKASGSLIFIGQFFGISLATSFLIACIYAWVFYPTQRFLVNLIRLSVGKAGLSKSASVWEEIFLGSEKQVVGIAKIGSITPDIIGAVEKVARPFETKIAFGLLYIEHCKMIVEKYEVPISQVFTDIDSGVHVIIYDIEEYEKADQKFRESEESTTEESTDSHEVSIS</sequence>
<organism evidence="3 4">
    <name type="scientific">Paenibacillus enshidis</name>
    <dbReference type="NCBI Taxonomy" id="1458439"/>
    <lineage>
        <taxon>Bacteria</taxon>
        <taxon>Bacillati</taxon>
        <taxon>Bacillota</taxon>
        <taxon>Bacilli</taxon>
        <taxon>Bacillales</taxon>
        <taxon>Paenibacillaceae</taxon>
        <taxon>Paenibacillus</taxon>
    </lineage>
</organism>
<reference evidence="3 4" key="1">
    <citation type="submission" date="2024-09" db="EMBL/GenBank/DDBJ databases">
        <title>Paenibacillus zeirhizospherea sp. nov., isolated from surface of the maize (Zea mays) roots in a horticulture field, Hungary.</title>
        <authorList>
            <person name="Marton D."/>
            <person name="Farkas M."/>
            <person name="Bedics A."/>
            <person name="Toth E."/>
            <person name="Tancsics A."/>
            <person name="Boka K."/>
            <person name="Maroti G."/>
            <person name="Kriszt B."/>
            <person name="Cserhati M."/>
        </authorList>
    </citation>
    <scope>NUCLEOTIDE SEQUENCE [LARGE SCALE GENOMIC DNA]</scope>
    <source>
        <strain evidence="3 4">KCTC 33519</strain>
    </source>
</reference>
<keyword evidence="4" id="KW-1185">Reference proteome</keyword>
<evidence type="ECO:0000313" key="4">
    <source>
        <dbReference type="Proteomes" id="UP001580346"/>
    </source>
</evidence>
<feature type="region of interest" description="Disordered" evidence="1">
    <location>
        <begin position="214"/>
        <end position="236"/>
    </location>
</feature>